<proteinExistence type="predicted"/>
<gene>
    <name evidence="1" type="ORF">GMARGA_LOCUS21695</name>
</gene>
<accession>A0ABN7VSM9</accession>
<protein>
    <submittedName>
        <fullName evidence="1">12423_t:CDS:1</fullName>
    </submittedName>
</protein>
<dbReference type="EMBL" id="CAJVQB010020259">
    <property type="protein sequence ID" value="CAG8793964.1"/>
    <property type="molecule type" value="Genomic_DNA"/>
</dbReference>
<sequence>ATTENWKEYKLSLQYFLSKCTFPLDILNKNINKISQKDIDNIWVSIESGILYAAKYNIPFRRIPNLTKKALSTTEKQSLPYRKTQLSSKSISDLSIIFQNQLLDKEGKDFLPEDVLLQNSKNRKIKEIYQISGPNILAPSMPLIPISTDKRKKEWVLIDKENDELKTRKIIKKCNHKILTKHWSTKDNITVPGYVKIEKSNSSLISEQNGEYSWLGQSKVLTVISKPLLKNNQKYILRYKDILPGKASRYNTSKPGEEESLLYSLQSVESLDNQLIMDQNFDINLANNLVNSLDCNISSDIHADPNTRIFFPLYWSEYKVEKVTRPFLKKIFEIWNGTNWKLTESILAQEPEANNSKLNWYTYWKRIKKLKGVRYNTLQKSKKLAT</sequence>
<keyword evidence="2" id="KW-1185">Reference proteome</keyword>
<reference evidence="1 2" key="1">
    <citation type="submission" date="2021-06" db="EMBL/GenBank/DDBJ databases">
        <authorList>
            <person name="Kallberg Y."/>
            <person name="Tangrot J."/>
            <person name="Rosling A."/>
        </authorList>
    </citation>
    <scope>NUCLEOTIDE SEQUENCE [LARGE SCALE GENOMIC DNA]</scope>
    <source>
        <strain evidence="1 2">120-4 pot B 10/14</strain>
    </source>
</reference>
<organism evidence="1 2">
    <name type="scientific">Gigaspora margarita</name>
    <dbReference type="NCBI Taxonomy" id="4874"/>
    <lineage>
        <taxon>Eukaryota</taxon>
        <taxon>Fungi</taxon>
        <taxon>Fungi incertae sedis</taxon>
        <taxon>Mucoromycota</taxon>
        <taxon>Glomeromycotina</taxon>
        <taxon>Glomeromycetes</taxon>
        <taxon>Diversisporales</taxon>
        <taxon>Gigasporaceae</taxon>
        <taxon>Gigaspora</taxon>
    </lineage>
</organism>
<evidence type="ECO:0000313" key="1">
    <source>
        <dbReference type="EMBL" id="CAG8793964.1"/>
    </source>
</evidence>
<feature type="non-terminal residue" evidence="1">
    <location>
        <position position="1"/>
    </location>
</feature>
<evidence type="ECO:0000313" key="2">
    <source>
        <dbReference type="Proteomes" id="UP000789901"/>
    </source>
</evidence>
<dbReference type="Proteomes" id="UP000789901">
    <property type="component" value="Unassembled WGS sequence"/>
</dbReference>
<name>A0ABN7VSM9_GIGMA</name>
<comment type="caution">
    <text evidence="1">The sequence shown here is derived from an EMBL/GenBank/DDBJ whole genome shotgun (WGS) entry which is preliminary data.</text>
</comment>